<comment type="caution">
    <text evidence="2">The sequence shown here is derived from an EMBL/GenBank/DDBJ whole genome shotgun (WGS) entry which is preliminary data.</text>
</comment>
<dbReference type="Proteomes" id="UP000193218">
    <property type="component" value="Unassembled WGS sequence"/>
</dbReference>
<keyword evidence="3" id="KW-1185">Reference proteome</keyword>
<feature type="compositionally biased region" description="Low complexity" evidence="1">
    <location>
        <begin position="375"/>
        <end position="393"/>
    </location>
</feature>
<dbReference type="GeneID" id="33554248"/>
<evidence type="ECO:0000313" key="2">
    <source>
        <dbReference type="EMBL" id="ORX39029.1"/>
    </source>
</evidence>
<feature type="region of interest" description="Disordered" evidence="1">
    <location>
        <begin position="1090"/>
        <end position="1157"/>
    </location>
</feature>
<name>A0A1Y1UM02_9TREE</name>
<feature type="compositionally biased region" description="Basic and acidic residues" evidence="1">
    <location>
        <begin position="1024"/>
        <end position="1054"/>
    </location>
</feature>
<feature type="compositionally biased region" description="Polar residues" evidence="1">
    <location>
        <begin position="986"/>
        <end position="995"/>
    </location>
</feature>
<feature type="compositionally biased region" description="Basic and acidic residues" evidence="1">
    <location>
        <begin position="661"/>
        <end position="670"/>
    </location>
</feature>
<feature type="region of interest" description="Disordered" evidence="1">
    <location>
        <begin position="191"/>
        <end position="393"/>
    </location>
</feature>
<feature type="region of interest" description="Disordered" evidence="1">
    <location>
        <begin position="1"/>
        <end position="133"/>
    </location>
</feature>
<feature type="compositionally biased region" description="Basic and acidic residues" evidence="1">
    <location>
        <begin position="582"/>
        <end position="592"/>
    </location>
</feature>
<proteinExistence type="predicted"/>
<feature type="compositionally biased region" description="Basic and acidic residues" evidence="1">
    <location>
        <begin position="1110"/>
        <end position="1119"/>
    </location>
</feature>
<feature type="compositionally biased region" description="Polar residues" evidence="1">
    <location>
        <begin position="1125"/>
        <end position="1136"/>
    </location>
</feature>
<feature type="compositionally biased region" description="Polar residues" evidence="1">
    <location>
        <begin position="625"/>
        <end position="644"/>
    </location>
</feature>
<protein>
    <submittedName>
        <fullName evidence="2">Uncharacterized protein</fullName>
    </submittedName>
</protein>
<gene>
    <name evidence="2" type="ORF">BD324DRAFT_305084</name>
</gene>
<feature type="compositionally biased region" description="Polar residues" evidence="1">
    <location>
        <begin position="79"/>
        <end position="89"/>
    </location>
</feature>
<dbReference type="EMBL" id="NBSH01000003">
    <property type="protein sequence ID" value="ORX39029.1"/>
    <property type="molecule type" value="Genomic_DNA"/>
</dbReference>
<feature type="compositionally biased region" description="Basic and acidic residues" evidence="1">
    <location>
        <begin position="520"/>
        <end position="538"/>
    </location>
</feature>
<feature type="compositionally biased region" description="Basic and acidic residues" evidence="1">
    <location>
        <begin position="272"/>
        <end position="296"/>
    </location>
</feature>
<feature type="compositionally biased region" description="Basic and acidic residues" evidence="1">
    <location>
        <begin position="899"/>
        <end position="913"/>
    </location>
</feature>
<feature type="compositionally biased region" description="Basic residues" evidence="1">
    <location>
        <begin position="195"/>
        <end position="206"/>
    </location>
</feature>
<feature type="compositionally biased region" description="Basic and acidic residues" evidence="1">
    <location>
        <begin position="860"/>
        <end position="883"/>
    </location>
</feature>
<feature type="compositionally biased region" description="Low complexity" evidence="1">
    <location>
        <begin position="346"/>
        <end position="360"/>
    </location>
</feature>
<feature type="region of interest" description="Disordered" evidence="1">
    <location>
        <begin position="441"/>
        <end position="592"/>
    </location>
</feature>
<accession>A0A1Y1UM02</accession>
<feature type="compositionally biased region" description="Basic and acidic residues" evidence="1">
    <location>
        <begin position="102"/>
        <end position="130"/>
    </location>
</feature>
<dbReference type="InParanoid" id="A0A1Y1UM02"/>
<feature type="compositionally biased region" description="Basic and acidic residues" evidence="1">
    <location>
        <begin position="304"/>
        <end position="315"/>
    </location>
</feature>
<feature type="compositionally biased region" description="Basic and acidic residues" evidence="1">
    <location>
        <begin position="803"/>
        <end position="815"/>
    </location>
</feature>
<feature type="compositionally biased region" description="Polar residues" evidence="1">
    <location>
        <begin position="1145"/>
        <end position="1157"/>
    </location>
</feature>
<dbReference type="AlphaFoldDB" id="A0A1Y1UM02"/>
<feature type="compositionally biased region" description="Polar residues" evidence="1">
    <location>
        <begin position="452"/>
        <end position="465"/>
    </location>
</feature>
<organism evidence="2 3">
    <name type="scientific">Kockovaella imperatae</name>
    <dbReference type="NCBI Taxonomy" id="4999"/>
    <lineage>
        <taxon>Eukaryota</taxon>
        <taxon>Fungi</taxon>
        <taxon>Dikarya</taxon>
        <taxon>Basidiomycota</taxon>
        <taxon>Agaricomycotina</taxon>
        <taxon>Tremellomycetes</taxon>
        <taxon>Tremellales</taxon>
        <taxon>Cuniculitremaceae</taxon>
        <taxon>Kockovaella</taxon>
    </lineage>
</organism>
<feature type="compositionally biased region" description="Basic residues" evidence="1">
    <location>
        <begin position="233"/>
        <end position="244"/>
    </location>
</feature>
<dbReference type="RefSeq" id="XP_021872892.1">
    <property type="nucleotide sequence ID" value="XM_022012440.1"/>
</dbReference>
<feature type="compositionally biased region" description="Acidic residues" evidence="1">
    <location>
        <begin position="569"/>
        <end position="581"/>
    </location>
</feature>
<reference evidence="2 3" key="1">
    <citation type="submission" date="2017-03" db="EMBL/GenBank/DDBJ databases">
        <title>Widespread Adenine N6-methylation of Active Genes in Fungi.</title>
        <authorList>
            <consortium name="DOE Joint Genome Institute"/>
            <person name="Mondo S.J."/>
            <person name="Dannebaum R.O."/>
            <person name="Kuo R.C."/>
            <person name="Louie K.B."/>
            <person name="Bewick A.J."/>
            <person name="Labutti K."/>
            <person name="Haridas S."/>
            <person name="Kuo A."/>
            <person name="Salamov A."/>
            <person name="Ahrendt S.R."/>
            <person name="Lau R."/>
            <person name="Bowen B.P."/>
            <person name="Lipzen A."/>
            <person name="Sullivan W."/>
            <person name="Andreopoulos W.B."/>
            <person name="Clum A."/>
            <person name="Lindquist E."/>
            <person name="Daum C."/>
            <person name="Northen T.R."/>
            <person name="Ramamoorthy G."/>
            <person name="Schmitz R.J."/>
            <person name="Gryganskyi A."/>
            <person name="Culley D."/>
            <person name="Magnuson J."/>
            <person name="James T.Y."/>
            <person name="O'Malley M.A."/>
            <person name="Stajich J.E."/>
            <person name="Spatafora J.W."/>
            <person name="Visel A."/>
            <person name="Grigoriev I.V."/>
        </authorList>
    </citation>
    <scope>NUCLEOTIDE SEQUENCE [LARGE SCALE GENOMIC DNA]</scope>
    <source>
        <strain evidence="2 3">NRRL Y-17943</strain>
    </source>
</reference>
<sequence>MANQWVSDSKNRIPGGGCQISSPNELGYVSVKSRRNRVDIMDSETETEGNNVERRAKVGFKVAEGEEPSPESKRRRAAQATSEAAGTTASRKRTVVELDAEDEKRRGDDPAAEKEERARTPKDKAKEKATEPGIRIVKKDDKVVVEAFEFAGEPEIIDETTGKAGKKKKSVRKVKVANGETVMIADTDEEEAAKPYKKKDKSKRVKVVNGQTSMLSDGDDEREVIDERTGKPIGKKKKRLKKVKVVGGQTVTTTDTDGEVEVVNGKKKGRKSAKESTSDSKLEDRLQELEDARDSDMIAARKARREERLRQRLDPESDQDTTPMKRSARKRRDLAAQQDYDDDDSGGQNQSSSRLSRSRNAPTRDDPNAPDYYRAPQQQVQAQAPPIPAAATQYQPVPMPMAMPASAPSQPAYIPSAPAAAPSAPAAAAAPVPVIVQQGGGPVPMQMPTQMYTTPNNGSGQNIPVGQQAGPSRPPEEPTVPISSMSNQKPKAKSVVVETESEAEAEEKSAFKGKGHKLGKKPDDKPPEAPPLEVKREATPTAPEVESPPLTPLSSLPSAPIDGARPEQLELEPVTDSDDDLETRLRQNDPKKYEQFMAAEAERRREVPRVVEGGLKEGLSDSVGPDNTFSTLQNKRATNEQMTMAQEEDPTDYRTGGNNKAWDEEYRRGESAPTGRITNTQFDKGEGVIPDDTAISESSRDTERATKDTPLTTSLDAPDLRTAKSDPLPVPMDQESIESSQQQWKDSRPLGNIKPEQNRIDKMDLTLKDRPQEAWRDSGPQKKGKEKDDGQRNSRIGIPIAEKLSDEAWREERPSPTKLSGGKPSLSDSSTAAWEDEQSSGSRIDQKATVGFKSDAINDTDQRSDRAWREVKPSPIETSHEIPELAESPGREWRKKRPLSAERDTFTGVEGRKTVNQGGMMLASSIDRSKVEAGETPGGSRGSKSSPPEGKIMDQPASDLGGSLDSKHQKEKPLRTDENEVAEQQAVLQTGSQKAEASGRTAPPSAVSASKHEEGHMPSDMAWLEERPSPLRPSHEAPELPESPGREWRNERPSPVKSEASMPIETDPVAFGRPGMMLPSAVDRSKIEAYQPPLDSPSWSEEAGQRLGGKGKEKNHDPFPELMNIESTGRETSPLSGKQAKNDDQPSFNATPSGGYA</sequence>
<feature type="region of interest" description="Disordered" evidence="1">
    <location>
        <begin position="615"/>
        <end position="1077"/>
    </location>
</feature>
<evidence type="ECO:0000256" key="1">
    <source>
        <dbReference type="SAM" id="MobiDB-lite"/>
    </source>
</evidence>
<feature type="compositionally biased region" description="Low complexity" evidence="1">
    <location>
        <begin position="245"/>
        <end position="255"/>
    </location>
</feature>
<evidence type="ECO:0000313" key="3">
    <source>
        <dbReference type="Proteomes" id="UP000193218"/>
    </source>
</evidence>
<feature type="compositionally biased region" description="Low complexity" evidence="1">
    <location>
        <begin position="441"/>
        <end position="451"/>
    </location>
</feature>
<feature type="compositionally biased region" description="Basic and acidic residues" evidence="1">
    <location>
        <begin position="965"/>
        <end position="978"/>
    </location>
</feature>
<feature type="compositionally biased region" description="Basic and acidic residues" evidence="1">
    <location>
        <begin position="756"/>
        <end position="792"/>
    </location>
</feature>
<feature type="compositionally biased region" description="Basic and acidic residues" evidence="1">
    <location>
        <begin position="698"/>
        <end position="707"/>
    </location>
</feature>